<name>A0A8H5AS84_9AGAR</name>
<dbReference type="InterPro" id="IPR012171">
    <property type="entry name" value="Fatty_acid_desaturase"/>
</dbReference>
<comment type="caution">
    <text evidence="2">The sequence shown here is derived from an EMBL/GenBank/DDBJ whole genome shotgun (WGS) entry which is preliminary data.</text>
</comment>
<feature type="region of interest" description="Disordered" evidence="1">
    <location>
        <begin position="161"/>
        <end position="183"/>
    </location>
</feature>
<gene>
    <name evidence="2" type="ORF">D9611_014406</name>
</gene>
<accession>A0A8H5AS84</accession>
<dbReference type="EMBL" id="JAACJK010000237">
    <property type="protein sequence ID" value="KAF5309307.1"/>
    <property type="molecule type" value="Genomic_DNA"/>
</dbReference>
<dbReference type="OrthoDB" id="1461976at2759"/>
<organism evidence="2 3">
    <name type="scientific">Ephemerocybe angulata</name>
    <dbReference type="NCBI Taxonomy" id="980116"/>
    <lineage>
        <taxon>Eukaryota</taxon>
        <taxon>Fungi</taxon>
        <taxon>Dikarya</taxon>
        <taxon>Basidiomycota</taxon>
        <taxon>Agaricomycotina</taxon>
        <taxon>Agaricomycetes</taxon>
        <taxon>Agaricomycetidae</taxon>
        <taxon>Agaricales</taxon>
        <taxon>Agaricineae</taxon>
        <taxon>Psathyrellaceae</taxon>
        <taxon>Ephemerocybe</taxon>
    </lineage>
</organism>
<evidence type="ECO:0000256" key="1">
    <source>
        <dbReference type="SAM" id="MobiDB-lite"/>
    </source>
</evidence>
<reference evidence="2 3" key="1">
    <citation type="journal article" date="2020" name="ISME J.">
        <title>Uncovering the hidden diversity of litter-decomposition mechanisms in mushroom-forming fungi.</title>
        <authorList>
            <person name="Floudas D."/>
            <person name="Bentzer J."/>
            <person name="Ahren D."/>
            <person name="Johansson T."/>
            <person name="Persson P."/>
            <person name="Tunlid A."/>
        </authorList>
    </citation>
    <scope>NUCLEOTIDE SEQUENCE [LARGE SCALE GENOMIC DNA]</scope>
    <source>
        <strain evidence="2 3">CBS 175.51</strain>
    </source>
</reference>
<evidence type="ECO:0000313" key="2">
    <source>
        <dbReference type="EMBL" id="KAF5309307.1"/>
    </source>
</evidence>
<feature type="compositionally biased region" description="Low complexity" evidence="1">
    <location>
        <begin position="172"/>
        <end position="182"/>
    </location>
</feature>
<dbReference type="AlphaFoldDB" id="A0A8H5AS84"/>
<feature type="compositionally biased region" description="Basic residues" evidence="1">
    <location>
        <begin position="161"/>
        <end position="171"/>
    </location>
</feature>
<evidence type="ECO:0000313" key="3">
    <source>
        <dbReference type="Proteomes" id="UP000541558"/>
    </source>
</evidence>
<keyword evidence="3" id="KW-1185">Reference proteome</keyword>
<dbReference type="PANTHER" id="PTHR32100">
    <property type="entry name" value="OMEGA-6 FATTY ACID DESATURASE, CHLOROPLASTIC"/>
    <property type="match status" value="1"/>
</dbReference>
<dbReference type="Proteomes" id="UP000541558">
    <property type="component" value="Unassembled WGS sequence"/>
</dbReference>
<dbReference type="GO" id="GO:0016491">
    <property type="term" value="F:oxidoreductase activity"/>
    <property type="evidence" value="ECO:0007669"/>
    <property type="project" value="InterPro"/>
</dbReference>
<protein>
    <submittedName>
        <fullName evidence="2">Uncharacterized protein</fullName>
    </submittedName>
</protein>
<sequence>MNADTSLSLAGRRYVVSARSGDPTWQDPRRRKTIRRVDATWTSPWQVSFAPWSMDSSLIDHPLAGRQYVVSEPFQTSTCPSTTSSTSSKCHLTARRKSFCRLEPKFAPGTIFNKLVTRGYGQPSVAQNEHDRHVPHPQHLSTLLVVVVHSVHSALLDVHDARHRRARRRGRTSSSSSLTSHSHNQTWPVYISGERYGAKAGGLESSFWVCSHYSRTSDCVRREACACEGRVSGLDASPLVALLRDRLGCEGLEGRRRRLHTVKSAIVAALRLSSLSSMSGAKARSARFYPSYTNPGSTMTTMPSSLRRVDSCAVTRTQTAQCYAACIDQEDFRSPSLVSMPLPWVCRWACEPLDQYVCTAAQKTPKLTVTYLHHSDPTIPHYRKGEWTFLRGAAATVDRPLLGWFGRFFFHNISHDHVAHHFFLRAPFSPDNGPQITSRIKAVLGEDYNYDSTPSFYALYRSFTQCLFVEEDGDIVFYKNRKGEAARVVDPEFLKKIS</sequence>
<proteinExistence type="predicted"/>